<dbReference type="EMBL" id="JAYMYQ010000001">
    <property type="protein sequence ID" value="KAK7360104.1"/>
    <property type="molecule type" value="Genomic_DNA"/>
</dbReference>
<reference evidence="1 2" key="1">
    <citation type="submission" date="2024-01" db="EMBL/GenBank/DDBJ databases">
        <title>The genomes of 5 underutilized Papilionoideae crops provide insights into root nodulation and disease resistanc.</title>
        <authorList>
            <person name="Jiang F."/>
        </authorList>
    </citation>
    <scope>NUCLEOTIDE SEQUENCE [LARGE SCALE GENOMIC DNA]</scope>
    <source>
        <strain evidence="1">LVBAO_FW01</strain>
        <tissue evidence="1">Leaves</tissue>
    </source>
</reference>
<gene>
    <name evidence="1" type="ORF">VNO77_02080</name>
</gene>
<protein>
    <submittedName>
        <fullName evidence="1">Uncharacterized protein</fullName>
    </submittedName>
</protein>
<dbReference type="Proteomes" id="UP001367508">
    <property type="component" value="Unassembled WGS sequence"/>
</dbReference>
<comment type="caution">
    <text evidence="1">The sequence shown here is derived from an EMBL/GenBank/DDBJ whole genome shotgun (WGS) entry which is preliminary data.</text>
</comment>
<proteinExistence type="predicted"/>
<dbReference type="AlphaFoldDB" id="A0AAN9MSK0"/>
<accession>A0AAN9MSK0</accession>
<keyword evidence="2" id="KW-1185">Reference proteome</keyword>
<evidence type="ECO:0000313" key="1">
    <source>
        <dbReference type="EMBL" id="KAK7360104.1"/>
    </source>
</evidence>
<sequence length="130" mass="14903">MHVMDVVTDEKGFGLLVRVGFIQDLAEFQAPKKVTIALFLSLDKKYDNAQRNHNRNRTIPLDYPSKLTTDGTSFAIQTSPMHHSRCWVLFANKGVREKMYNGMVFVSSRWYLHKVAEEKESTAGTHTARE</sequence>
<evidence type="ECO:0000313" key="2">
    <source>
        <dbReference type="Proteomes" id="UP001367508"/>
    </source>
</evidence>
<name>A0AAN9MSK0_CANGL</name>
<organism evidence="1 2">
    <name type="scientific">Canavalia gladiata</name>
    <name type="common">Sword bean</name>
    <name type="synonym">Dolichos gladiatus</name>
    <dbReference type="NCBI Taxonomy" id="3824"/>
    <lineage>
        <taxon>Eukaryota</taxon>
        <taxon>Viridiplantae</taxon>
        <taxon>Streptophyta</taxon>
        <taxon>Embryophyta</taxon>
        <taxon>Tracheophyta</taxon>
        <taxon>Spermatophyta</taxon>
        <taxon>Magnoliopsida</taxon>
        <taxon>eudicotyledons</taxon>
        <taxon>Gunneridae</taxon>
        <taxon>Pentapetalae</taxon>
        <taxon>rosids</taxon>
        <taxon>fabids</taxon>
        <taxon>Fabales</taxon>
        <taxon>Fabaceae</taxon>
        <taxon>Papilionoideae</taxon>
        <taxon>50 kb inversion clade</taxon>
        <taxon>NPAAA clade</taxon>
        <taxon>indigoferoid/millettioid clade</taxon>
        <taxon>Phaseoleae</taxon>
        <taxon>Canavalia</taxon>
    </lineage>
</organism>